<keyword evidence="2" id="KW-1133">Transmembrane helix</keyword>
<feature type="transmembrane region" description="Helical" evidence="2">
    <location>
        <begin position="157"/>
        <end position="177"/>
    </location>
</feature>
<dbReference type="Pfam" id="PF20522">
    <property type="entry name" value="DUF6737"/>
    <property type="match status" value="1"/>
</dbReference>
<dbReference type="KEGG" id="bpg:Bathy09g01370"/>
<evidence type="ECO:0000256" key="2">
    <source>
        <dbReference type="SAM" id="Phobius"/>
    </source>
</evidence>
<accession>K8F3E4</accession>
<keyword evidence="2" id="KW-0472">Membrane</keyword>
<dbReference type="PANTHER" id="PTHR36046:SF1">
    <property type="entry name" value="DUF6737 DOMAIN-CONTAINING PROTEIN"/>
    <property type="match status" value="1"/>
</dbReference>
<evidence type="ECO:0000259" key="3">
    <source>
        <dbReference type="Pfam" id="PF20522"/>
    </source>
</evidence>
<dbReference type="GeneID" id="19013644"/>
<gene>
    <name evidence="4" type="ORF">Bathy09g01370</name>
</gene>
<feature type="region of interest" description="Disordered" evidence="1">
    <location>
        <begin position="1"/>
        <end position="21"/>
    </location>
</feature>
<keyword evidence="5" id="KW-1185">Reference proteome</keyword>
<dbReference type="AlphaFoldDB" id="K8F3E4"/>
<feature type="domain" description="DUF6737" evidence="3">
    <location>
        <begin position="150"/>
        <end position="205"/>
    </location>
</feature>
<dbReference type="InterPro" id="IPR046625">
    <property type="entry name" value="DUF6737"/>
</dbReference>
<protein>
    <recommendedName>
        <fullName evidence="3">DUF6737 domain-containing protein</fullName>
    </recommendedName>
</protein>
<keyword evidence="2" id="KW-0812">Transmembrane</keyword>
<reference evidence="4 5" key="1">
    <citation type="submission" date="2011-10" db="EMBL/GenBank/DDBJ databases">
        <authorList>
            <person name="Genoscope - CEA"/>
        </authorList>
    </citation>
    <scope>NUCLEOTIDE SEQUENCE [LARGE SCALE GENOMIC DNA]</scope>
    <source>
        <strain evidence="4 5">RCC 1105</strain>
    </source>
</reference>
<organism evidence="4 5">
    <name type="scientific">Bathycoccus prasinos</name>
    <dbReference type="NCBI Taxonomy" id="41875"/>
    <lineage>
        <taxon>Eukaryota</taxon>
        <taxon>Viridiplantae</taxon>
        <taxon>Chlorophyta</taxon>
        <taxon>Mamiellophyceae</taxon>
        <taxon>Mamiellales</taxon>
        <taxon>Bathycoccaceae</taxon>
        <taxon>Bathycoccus</taxon>
    </lineage>
</organism>
<feature type="compositionally biased region" description="Acidic residues" evidence="1">
    <location>
        <begin position="79"/>
        <end position="100"/>
    </location>
</feature>
<dbReference type="GO" id="GO:0009507">
    <property type="term" value="C:chloroplast"/>
    <property type="evidence" value="ECO:0007669"/>
    <property type="project" value="TreeGrafter"/>
</dbReference>
<dbReference type="EMBL" id="FO082270">
    <property type="protein sequence ID" value="CCO66818.1"/>
    <property type="molecule type" value="Genomic_DNA"/>
</dbReference>
<feature type="transmembrane region" description="Helical" evidence="2">
    <location>
        <begin position="183"/>
        <end position="203"/>
    </location>
</feature>
<dbReference type="OrthoDB" id="1747990at2759"/>
<feature type="region of interest" description="Disordered" evidence="1">
    <location>
        <begin position="77"/>
        <end position="100"/>
    </location>
</feature>
<name>K8F3E4_9CHLO</name>
<dbReference type="Proteomes" id="UP000198341">
    <property type="component" value="Chromosome 9"/>
</dbReference>
<sequence length="221" mass="24979">MPSLSQTGTTFSASFSSSSSSSLLKCKGLHHRRRLSSPRCVVFFGVPRTSRLRRKHTNTNWKNKAATFRSSKNESFFFNDDENENESETNENTNEENVEDDDFEAKVVAENETFFFEEASSSSVPSPADLNELNLLQKANTSSSSSSASSVWSQKPFWCQPWTIVLFGVFCVSLPTLAFDWKFVSVAVAVPISAWWYVFLVLYPKSYASSSFEEKEEDFGR</sequence>
<proteinExistence type="predicted"/>
<evidence type="ECO:0000256" key="1">
    <source>
        <dbReference type="SAM" id="MobiDB-lite"/>
    </source>
</evidence>
<dbReference type="RefSeq" id="XP_007511258.1">
    <property type="nucleotide sequence ID" value="XM_007511196.1"/>
</dbReference>
<feature type="compositionally biased region" description="Low complexity" evidence="1">
    <location>
        <begin position="11"/>
        <end position="21"/>
    </location>
</feature>
<evidence type="ECO:0000313" key="5">
    <source>
        <dbReference type="Proteomes" id="UP000198341"/>
    </source>
</evidence>
<dbReference type="eggNOG" id="ENOG502RZ63">
    <property type="taxonomic scope" value="Eukaryota"/>
</dbReference>
<evidence type="ECO:0000313" key="4">
    <source>
        <dbReference type="EMBL" id="CCO66818.1"/>
    </source>
</evidence>
<feature type="compositionally biased region" description="Polar residues" evidence="1">
    <location>
        <begin position="1"/>
        <end position="10"/>
    </location>
</feature>
<dbReference type="PANTHER" id="PTHR36046">
    <property type="entry name" value="PROTEIN, PUTATIVE-RELATED"/>
    <property type="match status" value="1"/>
</dbReference>